<dbReference type="STRING" id="62928.azo1825"/>
<keyword evidence="4" id="KW-1185">Reference proteome</keyword>
<dbReference type="eggNOG" id="ENOG5032UM7">
    <property type="taxonomic scope" value="Bacteria"/>
</dbReference>
<evidence type="ECO:0000256" key="1">
    <source>
        <dbReference type="SAM" id="MobiDB-lite"/>
    </source>
</evidence>
<dbReference type="RefSeq" id="WP_011765558.1">
    <property type="nucleotide sequence ID" value="NC_008702.1"/>
</dbReference>
<dbReference type="AlphaFoldDB" id="A1K6I7"/>
<feature type="region of interest" description="Disordered" evidence="1">
    <location>
        <begin position="161"/>
        <end position="186"/>
    </location>
</feature>
<keyword evidence="2" id="KW-1133">Transmembrane helix</keyword>
<name>A1K6I7_AZOSB</name>
<evidence type="ECO:0000313" key="4">
    <source>
        <dbReference type="Proteomes" id="UP000002588"/>
    </source>
</evidence>
<feature type="transmembrane region" description="Helical" evidence="2">
    <location>
        <begin position="129"/>
        <end position="147"/>
    </location>
</feature>
<sequence length="186" mass="19888">MMPIAETLARAAVSGSCASVASAVALVAGGQRDCASCLAPINAVSHWVWRERALYQQDGSLRYTVPGYLIHHSMSVFWAVTYEALPRPPERPRPALWEIAAGLGVAALACLVDLRLTPQRLTPGFERRLGAGSLLAVYALFGLGLALPRLLGRRRAGGTPIAARPAESTQPTGEDAWTRWTNSPTS</sequence>
<evidence type="ECO:0000256" key="2">
    <source>
        <dbReference type="SAM" id="Phobius"/>
    </source>
</evidence>
<dbReference type="HOGENOM" id="CLU_119990_0_0_4"/>
<reference evidence="3 4" key="1">
    <citation type="journal article" date="2006" name="Nat. Biotechnol.">
        <title>Complete genome of the mutualistic, N2-fixing grass endophyte Azoarcus sp. strain BH72.</title>
        <authorList>
            <person name="Krause A."/>
            <person name="Ramakumar A."/>
            <person name="Bartels D."/>
            <person name="Battistoni F."/>
            <person name="Bekel T."/>
            <person name="Boch J."/>
            <person name="Boehm M."/>
            <person name="Friedrich F."/>
            <person name="Hurek T."/>
            <person name="Krause L."/>
            <person name="Linke B."/>
            <person name="McHardy A.C."/>
            <person name="Sarkar A."/>
            <person name="Schneiker S."/>
            <person name="Syed A.A."/>
            <person name="Thauer R."/>
            <person name="Vorhoelter F.-J."/>
            <person name="Weidner S."/>
            <person name="Puehler A."/>
            <person name="Reinhold-Hurek B."/>
            <person name="Kaiser O."/>
            <person name="Goesmann A."/>
        </authorList>
    </citation>
    <scope>NUCLEOTIDE SEQUENCE [LARGE SCALE GENOMIC DNA]</scope>
    <source>
        <strain evidence="3 4">BH72</strain>
    </source>
</reference>
<protein>
    <submittedName>
        <fullName evidence="3">Conserved hypothetical membrane protein</fullName>
    </submittedName>
</protein>
<dbReference type="Proteomes" id="UP000002588">
    <property type="component" value="Chromosome"/>
</dbReference>
<organism evidence="3 4">
    <name type="scientific">Azoarcus sp. (strain BH72)</name>
    <dbReference type="NCBI Taxonomy" id="418699"/>
    <lineage>
        <taxon>Bacteria</taxon>
        <taxon>Pseudomonadati</taxon>
        <taxon>Pseudomonadota</taxon>
        <taxon>Betaproteobacteria</taxon>
        <taxon>Rhodocyclales</taxon>
        <taxon>Zoogloeaceae</taxon>
        <taxon>Azoarcus</taxon>
    </lineage>
</organism>
<evidence type="ECO:0000313" key="3">
    <source>
        <dbReference type="EMBL" id="CAL94442.1"/>
    </source>
</evidence>
<dbReference type="EMBL" id="AM406670">
    <property type="protein sequence ID" value="CAL94442.1"/>
    <property type="molecule type" value="Genomic_DNA"/>
</dbReference>
<keyword evidence="2" id="KW-0472">Membrane</keyword>
<gene>
    <name evidence="3" type="ordered locus">azo1825</name>
</gene>
<proteinExistence type="predicted"/>
<dbReference type="KEGG" id="azo:azo1825"/>
<keyword evidence="2" id="KW-0812">Transmembrane</keyword>
<accession>A1K6I7</accession>